<dbReference type="EMBL" id="JAQNDK010000002">
    <property type="protein sequence ID" value="MDC0679944.1"/>
    <property type="molecule type" value="Genomic_DNA"/>
</dbReference>
<dbReference type="PANTHER" id="PTHR30086">
    <property type="entry name" value="ARGININE EXPORTER PROTEIN ARGO"/>
    <property type="match status" value="1"/>
</dbReference>
<keyword evidence="4 6" id="KW-1133">Transmembrane helix</keyword>
<accession>A0ABT5C0K0</accession>
<evidence type="ECO:0000256" key="6">
    <source>
        <dbReference type="SAM" id="Phobius"/>
    </source>
</evidence>
<evidence type="ECO:0000256" key="2">
    <source>
        <dbReference type="ARBA" id="ARBA00022475"/>
    </source>
</evidence>
<dbReference type="PANTHER" id="PTHR30086:SF20">
    <property type="entry name" value="ARGININE EXPORTER PROTEIN ARGO-RELATED"/>
    <property type="match status" value="1"/>
</dbReference>
<feature type="transmembrane region" description="Helical" evidence="6">
    <location>
        <begin position="122"/>
        <end position="143"/>
    </location>
</feature>
<feature type="transmembrane region" description="Helical" evidence="6">
    <location>
        <begin position="70"/>
        <end position="91"/>
    </location>
</feature>
<dbReference type="InterPro" id="IPR001123">
    <property type="entry name" value="LeuE-type"/>
</dbReference>
<keyword evidence="5 6" id="KW-0472">Membrane</keyword>
<sequence>MFAPLVHAYGIFLMALVSPGPDFAITVKNSLTRGRRAGLLCAAGVTLANSLHILVANLGVGAVIAGSPHVYSALVWVAAVYLGYLGIRLLLSKRTAPPSDPHQESPYRGKGSALRSPLLEGFLVNVLNAKAILFWVSFFALVLREALPMPVRAGFVAAMILTLLGWFSFVAQALSRPRARRFFFEHELGFNRLMGLLLIALAIRVGATT</sequence>
<feature type="transmembrane region" description="Helical" evidence="6">
    <location>
        <begin position="37"/>
        <end position="64"/>
    </location>
</feature>
<feature type="transmembrane region" description="Helical" evidence="6">
    <location>
        <begin position="190"/>
        <end position="207"/>
    </location>
</feature>
<evidence type="ECO:0000313" key="7">
    <source>
        <dbReference type="EMBL" id="MDC0679944.1"/>
    </source>
</evidence>
<comment type="caution">
    <text evidence="7">The sequence shown here is derived from an EMBL/GenBank/DDBJ whole genome shotgun (WGS) entry which is preliminary data.</text>
</comment>
<evidence type="ECO:0000256" key="1">
    <source>
        <dbReference type="ARBA" id="ARBA00004651"/>
    </source>
</evidence>
<protein>
    <submittedName>
        <fullName evidence="7">LysE family transporter</fullName>
    </submittedName>
</protein>
<dbReference type="RefSeq" id="WP_272096957.1">
    <property type="nucleotide sequence ID" value="NZ_JAQNDK010000002.1"/>
</dbReference>
<organism evidence="7 8">
    <name type="scientific">Sorangium atrum</name>
    <dbReference type="NCBI Taxonomy" id="2995308"/>
    <lineage>
        <taxon>Bacteria</taxon>
        <taxon>Pseudomonadati</taxon>
        <taxon>Myxococcota</taxon>
        <taxon>Polyangia</taxon>
        <taxon>Polyangiales</taxon>
        <taxon>Polyangiaceae</taxon>
        <taxon>Sorangium</taxon>
    </lineage>
</organism>
<evidence type="ECO:0000256" key="3">
    <source>
        <dbReference type="ARBA" id="ARBA00022692"/>
    </source>
</evidence>
<keyword evidence="2" id="KW-1003">Cell membrane</keyword>
<evidence type="ECO:0000256" key="4">
    <source>
        <dbReference type="ARBA" id="ARBA00022989"/>
    </source>
</evidence>
<evidence type="ECO:0000313" key="8">
    <source>
        <dbReference type="Proteomes" id="UP001217485"/>
    </source>
</evidence>
<reference evidence="7 8" key="1">
    <citation type="submission" date="2023-01" db="EMBL/GenBank/DDBJ databases">
        <title>Minimal conservation of predation-associated metabolite biosynthetic gene clusters underscores biosynthetic potential of Myxococcota including descriptions for ten novel species: Archangium lansinium sp. nov., Myxococcus landrumus sp. nov., Nannocystis bai.</title>
        <authorList>
            <person name="Ahearne A."/>
            <person name="Stevens C."/>
            <person name="Dowd S."/>
        </authorList>
    </citation>
    <scope>NUCLEOTIDE SEQUENCE [LARGE SCALE GENOMIC DNA]</scope>
    <source>
        <strain evidence="7 8">WIWO2</strain>
    </source>
</reference>
<gene>
    <name evidence="7" type="ORF">POL72_19540</name>
</gene>
<keyword evidence="8" id="KW-1185">Reference proteome</keyword>
<comment type="subcellular location">
    <subcellularLocation>
        <location evidence="1">Cell membrane</location>
        <topology evidence="1">Multi-pass membrane protein</topology>
    </subcellularLocation>
</comment>
<feature type="transmembrane region" description="Helical" evidence="6">
    <location>
        <begin position="6"/>
        <end position="25"/>
    </location>
</feature>
<proteinExistence type="predicted"/>
<keyword evidence="3 6" id="KW-0812">Transmembrane</keyword>
<dbReference type="Pfam" id="PF01810">
    <property type="entry name" value="LysE"/>
    <property type="match status" value="1"/>
</dbReference>
<feature type="transmembrane region" description="Helical" evidence="6">
    <location>
        <begin position="149"/>
        <end position="169"/>
    </location>
</feature>
<dbReference type="Proteomes" id="UP001217485">
    <property type="component" value="Unassembled WGS sequence"/>
</dbReference>
<evidence type="ECO:0000256" key="5">
    <source>
        <dbReference type="ARBA" id="ARBA00023136"/>
    </source>
</evidence>
<name>A0ABT5C0K0_9BACT</name>